<protein>
    <submittedName>
        <fullName evidence="8">RDD family protein</fullName>
    </submittedName>
</protein>
<name>A0A7X6R791_9NOCA</name>
<feature type="transmembrane region" description="Helical" evidence="6">
    <location>
        <begin position="51"/>
        <end position="74"/>
    </location>
</feature>
<evidence type="ECO:0000256" key="1">
    <source>
        <dbReference type="ARBA" id="ARBA00004651"/>
    </source>
</evidence>
<reference evidence="8 9" key="1">
    <citation type="submission" date="2020-04" db="EMBL/GenBank/DDBJ databases">
        <title>MicrobeNet Type strains.</title>
        <authorList>
            <person name="Nicholson A.C."/>
        </authorList>
    </citation>
    <scope>NUCLEOTIDE SEQUENCE [LARGE SCALE GENOMIC DNA]</scope>
    <source>
        <strain evidence="8 9">DSM 44956</strain>
    </source>
</reference>
<comment type="subcellular location">
    <subcellularLocation>
        <location evidence="1">Cell membrane</location>
        <topology evidence="1">Multi-pass membrane protein</topology>
    </subcellularLocation>
</comment>
<sequence length="197" mass="21601">MTYDPAPFPRRLLARILDLVFCLVLTFAVAVPVGAVVVPLNIATDSTYEEILYGVGVWLCYFLAYVGLEVFLLVRRGGQTLGKGLVGLAVVPAGEWARPRLKVRQAAVRMTIIFGPFFFMSLSGANSESGVLNTIAVFGMLSVLASLLLAALPIGSRRTVHDFVTATRVVRATKRNIHWRTDLPMVLPGRVDMIKRL</sequence>
<evidence type="ECO:0000256" key="5">
    <source>
        <dbReference type="ARBA" id="ARBA00023136"/>
    </source>
</evidence>
<dbReference type="Proteomes" id="UP000540698">
    <property type="component" value="Unassembled WGS sequence"/>
</dbReference>
<evidence type="ECO:0000256" key="3">
    <source>
        <dbReference type="ARBA" id="ARBA00022692"/>
    </source>
</evidence>
<dbReference type="PANTHER" id="PTHR36115">
    <property type="entry name" value="PROLINE-RICH ANTIGEN HOMOLOG-RELATED"/>
    <property type="match status" value="1"/>
</dbReference>
<keyword evidence="3 6" id="KW-0812">Transmembrane</keyword>
<feature type="transmembrane region" description="Helical" evidence="6">
    <location>
        <begin position="12"/>
        <end position="31"/>
    </location>
</feature>
<dbReference type="InterPro" id="IPR051791">
    <property type="entry name" value="Pra-immunoreactive"/>
</dbReference>
<evidence type="ECO:0000259" key="7">
    <source>
        <dbReference type="Pfam" id="PF06271"/>
    </source>
</evidence>
<evidence type="ECO:0000256" key="4">
    <source>
        <dbReference type="ARBA" id="ARBA00022989"/>
    </source>
</evidence>
<organism evidence="8 9">
    <name type="scientific">Nocardia gamkensis</name>
    <dbReference type="NCBI Taxonomy" id="352869"/>
    <lineage>
        <taxon>Bacteria</taxon>
        <taxon>Bacillati</taxon>
        <taxon>Actinomycetota</taxon>
        <taxon>Actinomycetes</taxon>
        <taxon>Mycobacteriales</taxon>
        <taxon>Nocardiaceae</taxon>
        <taxon>Nocardia</taxon>
    </lineage>
</organism>
<dbReference type="Pfam" id="PF06271">
    <property type="entry name" value="RDD"/>
    <property type="match status" value="1"/>
</dbReference>
<comment type="caution">
    <text evidence="8">The sequence shown here is derived from an EMBL/GenBank/DDBJ whole genome shotgun (WGS) entry which is preliminary data.</text>
</comment>
<dbReference type="RefSeq" id="WP_062978049.1">
    <property type="nucleotide sequence ID" value="NZ_JAAXOS010000036.1"/>
</dbReference>
<evidence type="ECO:0000256" key="6">
    <source>
        <dbReference type="SAM" id="Phobius"/>
    </source>
</evidence>
<keyword evidence="4 6" id="KW-1133">Transmembrane helix</keyword>
<dbReference type="GO" id="GO:0005886">
    <property type="term" value="C:plasma membrane"/>
    <property type="evidence" value="ECO:0007669"/>
    <property type="project" value="UniProtKB-SubCell"/>
</dbReference>
<keyword evidence="2" id="KW-1003">Cell membrane</keyword>
<proteinExistence type="predicted"/>
<dbReference type="PANTHER" id="PTHR36115:SF4">
    <property type="entry name" value="MEMBRANE PROTEIN"/>
    <property type="match status" value="1"/>
</dbReference>
<evidence type="ECO:0000256" key="2">
    <source>
        <dbReference type="ARBA" id="ARBA00022475"/>
    </source>
</evidence>
<dbReference type="EMBL" id="JAAXOS010000036">
    <property type="protein sequence ID" value="NKY31435.1"/>
    <property type="molecule type" value="Genomic_DNA"/>
</dbReference>
<evidence type="ECO:0000313" key="8">
    <source>
        <dbReference type="EMBL" id="NKY31435.1"/>
    </source>
</evidence>
<accession>A0A7X6R791</accession>
<dbReference type="InterPro" id="IPR010432">
    <property type="entry name" value="RDD"/>
</dbReference>
<keyword evidence="9" id="KW-1185">Reference proteome</keyword>
<keyword evidence="5 6" id="KW-0472">Membrane</keyword>
<dbReference type="AlphaFoldDB" id="A0A7X6R791"/>
<feature type="transmembrane region" description="Helical" evidence="6">
    <location>
        <begin position="131"/>
        <end position="152"/>
    </location>
</feature>
<gene>
    <name evidence="8" type="ORF">HGB38_35425</name>
</gene>
<feature type="domain" description="RDD" evidence="7">
    <location>
        <begin position="6"/>
        <end position="164"/>
    </location>
</feature>
<feature type="transmembrane region" description="Helical" evidence="6">
    <location>
        <begin position="106"/>
        <end position="125"/>
    </location>
</feature>
<evidence type="ECO:0000313" key="9">
    <source>
        <dbReference type="Proteomes" id="UP000540698"/>
    </source>
</evidence>